<dbReference type="PANTHER" id="PTHR33048:SF47">
    <property type="entry name" value="INTEGRAL MEMBRANE PROTEIN-RELATED"/>
    <property type="match status" value="1"/>
</dbReference>
<dbReference type="OrthoDB" id="4682787at2759"/>
<keyword evidence="4 7" id="KW-0472">Membrane</keyword>
<name>A0A9W9W3Q5_9EURO</name>
<feature type="transmembrane region" description="Helical" evidence="7">
    <location>
        <begin position="141"/>
        <end position="162"/>
    </location>
</feature>
<evidence type="ECO:0000313" key="10">
    <source>
        <dbReference type="Proteomes" id="UP001147747"/>
    </source>
</evidence>
<evidence type="ECO:0000256" key="6">
    <source>
        <dbReference type="SAM" id="MobiDB-lite"/>
    </source>
</evidence>
<proteinExistence type="inferred from homology"/>
<evidence type="ECO:0000256" key="2">
    <source>
        <dbReference type="ARBA" id="ARBA00022692"/>
    </source>
</evidence>
<reference evidence="9" key="1">
    <citation type="submission" date="2022-12" db="EMBL/GenBank/DDBJ databases">
        <authorList>
            <person name="Petersen C."/>
        </authorList>
    </citation>
    <scope>NUCLEOTIDE SEQUENCE</scope>
    <source>
        <strain evidence="9">IBT 29677</strain>
    </source>
</reference>
<dbReference type="AlphaFoldDB" id="A0A9W9W3Q5"/>
<reference evidence="9" key="2">
    <citation type="journal article" date="2023" name="IMA Fungus">
        <title>Comparative genomic study of the Penicillium genus elucidates a diverse pangenome and 15 lateral gene transfer events.</title>
        <authorList>
            <person name="Petersen C."/>
            <person name="Sorensen T."/>
            <person name="Nielsen M.R."/>
            <person name="Sondergaard T.E."/>
            <person name="Sorensen J.L."/>
            <person name="Fitzpatrick D.A."/>
            <person name="Frisvad J.C."/>
            <person name="Nielsen K.L."/>
        </authorList>
    </citation>
    <scope>NUCLEOTIDE SEQUENCE</scope>
    <source>
        <strain evidence="9">IBT 29677</strain>
    </source>
</reference>
<feature type="region of interest" description="Disordered" evidence="6">
    <location>
        <begin position="220"/>
        <end position="322"/>
    </location>
</feature>
<evidence type="ECO:0000256" key="1">
    <source>
        <dbReference type="ARBA" id="ARBA00004141"/>
    </source>
</evidence>
<sequence length="322" mass="35545">MSSEALAELLAAPALAAPEGVTPDFENPPNSNGLAWFVTSICMVVATACGAYWGTAYAGYSLIFTPGYYVHTWNLQNKDIIQPLYCRPHQAIWEFYLPSKCYSLPNVMLTSASVQVISDVTMFILPQRIIWRLQMSWPKKIGISIIFGVGILASISAIFRLAHTVAFAKQADSMYLIGPLLFWACAEMTCGFFIFSVPCLSKMIMETGLARRLTSAFSLSAKPSNPSDQTPNSGPRHGSHAISRGNISKPWLTTDTNYSQIDEDNIPMRDKGKSESQTNLHDDLESQDYRNDAHAGKLHASVTNDSRFHSSSEQTSLKESNL</sequence>
<feature type="compositionally biased region" description="Basic and acidic residues" evidence="6">
    <location>
        <begin position="266"/>
        <end position="295"/>
    </location>
</feature>
<dbReference type="PANTHER" id="PTHR33048">
    <property type="entry name" value="PTH11-LIKE INTEGRAL MEMBRANE PROTEIN (AFU_ORTHOLOGUE AFUA_5G11245)"/>
    <property type="match status" value="1"/>
</dbReference>
<organism evidence="9 10">
    <name type="scientific">Penicillium cosmopolitanum</name>
    <dbReference type="NCBI Taxonomy" id="1131564"/>
    <lineage>
        <taxon>Eukaryota</taxon>
        <taxon>Fungi</taxon>
        <taxon>Dikarya</taxon>
        <taxon>Ascomycota</taxon>
        <taxon>Pezizomycotina</taxon>
        <taxon>Eurotiomycetes</taxon>
        <taxon>Eurotiomycetidae</taxon>
        <taxon>Eurotiales</taxon>
        <taxon>Aspergillaceae</taxon>
        <taxon>Penicillium</taxon>
    </lineage>
</organism>
<feature type="compositionally biased region" description="Polar residues" evidence="6">
    <location>
        <begin position="220"/>
        <end position="233"/>
    </location>
</feature>
<dbReference type="Proteomes" id="UP001147747">
    <property type="component" value="Unassembled WGS sequence"/>
</dbReference>
<evidence type="ECO:0000256" key="3">
    <source>
        <dbReference type="ARBA" id="ARBA00022989"/>
    </source>
</evidence>
<dbReference type="RefSeq" id="XP_056490160.1">
    <property type="nucleotide sequence ID" value="XM_056630858.1"/>
</dbReference>
<evidence type="ECO:0000259" key="8">
    <source>
        <dbReference type="Pfam" id="PF20684"/>
    </source>
</evidence>
<keyword evidence="2 7" id="KW-0812">Transmembrane</keyword>
<protein>
    <recommendedName>
        <fullName evidence="8">Rhodopsin domain-containing protein</fullName>
    </recommendedName>
</protein>
<comment type="subcellular location">
    <subcellularLocation>
        <location evidence="1">Membrane</location>
        <topology evidence="1">Multi-pass membrane protein</topology>
    </subcellularLocation>
</comment>
<dbReference type="InterPro" id="IPR052337">
    <property type="entry name" value="SAT4-like"/>
</dbReference>
<evidence type="ECO:0000256" key="4">
    <source>
        <dbReference type="ARBA" id="ARBA00023136"/>
    </source>
</evidence>
<evidence type="ECO:0000256" key="5">
    <source>
        <dbReference type="ARBA" id="ARBA00038359"/>
    </source>
</evidence>
<dbReference type="InterPro" id="IPR049326">
    <property type="entry name" value="Rhodopsin_dom_fungi"/>
</dbReference>
<feature type="compositionally biased region" description="Polar residues" evidence="6">
    <location>
        <begin position="301"/>
        <end position="322"/>
    </location>
</feature>
<evidence type="ECO:0000256" key="7">
    <source>
        <dbReference type="SAM" id="Phobius"/>
    </source>
</evidence>
<comment type="similarity">
    <text evidence="5">Belongs to the SAT4 family.</text>
</comment>
<keyword evidence="10" id="KW-1185">Reference proteome</keyword>
<keyword evidence="3 7" id="KW-1133">Transmembrane helix</keyword>
<dbReference type="GeneID" id="81369838"/>
<dbReference type="EMBL" id="JAPZBU010000006">
    <property type="protein sequence ID" value="KAJ5398108.1"/>
    <property type="molecule type" value="Genomic_DNA"/>
</dbReference>
<dbReference type="Pfam" id="PF20684">
    <property type="entry name" value="Fung_rhodopsin"/>
    <property type="match status" value="1"/>
</dbReference>
<feature type="transmembrane region" description="Helical" evidence="7">
    <location>
        <begin position="32"/>
        <end position="53"/>
    </location>
</feature>
<dbReference type="GO" id="GO:0016020">
    <property type="term" value="C:membrane"/>
    <property type="evidence" value="ECO:0007669"/>
    <property type="project" value="UniProtKB-SubCell"/>
</dbReference>
<feature type="domain" description="Rhodopsin" evidence="8">
    <location>
        <begin position="84"/>
        <end position="204"/>
    </location>
</feature>
<gene>
    <name evidence="9" type="ORF">N7509_006221</name>
</gene>
<evidence type="ECO:0000313" key="9">
    <source>
        <dbReference type="EMBL" id="KAJ5398108.1"/>
    </source>
</evidence>
<feature type="transmembrane region" description="Helical" evidence="7">
    <location>
        <begin position="174"/>
        <end position="195"/>
    </location>
</feature>
<comment type="caution">
    <text evidence="9">The sequence shown here is derived from an EMBL/GenBank/DDBJ whole genome shotgun (WGS) entry which is preliminary data.</text>
</comment>
<feature type="compositionally biased region" description="Polar residues" evidence="6">
    <location>
        <begin position="251"/>
        <end position="260"/>
    </location>
</feature>
<accession>A0A9W9W3Q5</accession>